<evidence type="ECO:0000313" key="3">
    <source>
        <dbReference type="Proteomes" id="UP000217265"/>
    </source>
</evidence>
<feature type="signal peptide" evidence="1">
    <location>
        <begin position="1"/>
        <end position="25"/>
    </location>
</feature>
<protein>
    <recommendedName>
        <fullName evidence="4">Dihydrolipoamide dehydrogenase</fullName>
    </recommendedName>
</protein>
<organism evidence="2 3">
    <name type="scientific">Nibricoccus aquaticus</name>
    <dbReference type="NCBI Taxonomy" id="2576891"/>
    <lineage>
        <taxon>Bacteria</taxon>
        <taxon>Pseudomonadati</taxon>
        <taxon>Verrucomicrobiota</taxon>
        <taxon>Opitutia</taxon>
        <taxon>Opitutales</taxon>
        <taxon>Opitutaceae</taxon>
        <taxon>Nibricoccus</taxon>
    </lineage>
</organism>
<dbReference type="InterPro" id="IPR021314">
    <property type="entry name" value="DUF2911"/>
</dbReference>
<proteinExistence type="predicted"/>
<dbReference type="Pfam" id="PF11138">
    <property type="entry name" value="DUF2911"/>
    <property type="match status" value="1"/>
</dbReference>
<dbReference type="Proteomes" id="UP000217265">
    <property type="component" value="Chromosome"/>
</dbReference>
<gene>
    <name evidence="2" type="ORF">CMV30_08625</name>
</gene>
<keyword evidence="3" id="KW-1185">Reference proteome</keyword>
<keyword evidence="1" id="KW-0732">Signal</keyword>
<dbReference type="AlphaFoldDB" id="A0A290QCN6"/>
<sequence>MTIASVLRPAALLACALALASTTFAQPAEAPKVTFPAASPASTLKQRVGLTDIEVVYSRPSVKGRTIFGGLEAYGKIWRTGANNATKLTVSTPVKLNGTDIPAGTYELFTIPGETEWTVIIHKDSSQWGAYKYDAKNDIARFTATPVKLTEVVETFTIDVNDIRNESATLNLRWERTRVPIKLTVDTASLVVPQIEAALASPAKKSSGFYFNAAQFYFDQGLDLTKAKAFITEATAGDKPAFYMVHLKAKILAKLGEKADAIAAAKQSSELAVAVEGPQSGFVKMNNDLIASLK</sequence>
<name>A0A290QCN6_9BACT</name>
<feature type="chain" id="PRO_5012448527" description="Dihydrolipoamide dehydrogenase" evidence="1">
    <location>
        <begin position="26"/>
        <end position="294"/>
    </location>
</feature>
<evidence type="ECO:0000313" key="2">
    <source>
        <dbReference type="EMBL" id="ATC64006.1"/>
    </source>
</evidence>
<reference evidence="2 3" key="1">
    <citation type="submission" date="2017-09" db="EMBL/GenBank/DDBJ databases">
        <title>Complete genome sequence of Verrucomicrobial strain HZ-65, isolated from freshwater.</title>
        <authorList>
            <person name="Choi A."/>
        </authorList>
    </citation>
    <scope>NUCLEOTIDE SEQUENCE [LARGE SCALE GENOMIC DNA]</scope>
    <source>
        <strain evidence="2 3">HZ-65</strain>
    </source>
</reference>
<dbReference type="OrthoDB" id="187854at2"/>
<accession>A0A290QCN6</accession>
<dbReference type="RefSeq" id="WP_096055638.1">
    <property type="nucleotide sequence ID" value="NZ_CP023344.1"/>
</dbReference>
<dbReference type="KEGG" id="vbh:CMV30_08625"/>
<evidence type="ECO:0000256" key="1">
    <source>
        <dbReference type="SAM" id="SignalP"/>
    </source>
</evidence>
<dbReference type="EMBL" id="CP023344">
    <property type="protein sequence ID" value="ATC64006.1"/>
    <property type="molecule type" value="Genomic_DNA"/>
</dbReference>
<evidence type="ECO:0008006" key="4">
    <source>
        <dbReference type="Google" id="ProtNLM"/>
    </source>
</evidence>